<dbReference type="Proteomes" id="UP000779070">
    <property type="component" value="Unassembled WGS sequence"/>
</dbReference>
<proteinExistence type="predicted"/>
<accession>A0ABS3A4E8</accession>
<comment type="caution">
    <text evidence="1">The sequence shown here is derived from an EMBL/GenBank/DDBJ whole genome shotgun (WGS) entry which is preliminary data.</text>
</comment>
<name>A0ABS3A4E8_9VIBR</name>
<gene>
    <name evidence="1" type="ORF">JYA62_14540</name>
</gene>
<dbReference type="RefSeq" id="WP_045975984.1">
    <property type="nucleotide sequence ID" value="NZ_CAWMDY010000036.1"/>
</dbReference>
<evidence type="ECO:0000313" key="2">
    <source>
        <dbReference type="Proteomes" id="UP000779070"/>
    </source>
</evidence>
<evidence type="ECO:0000313" key="1">
    <source>
        <dbReference type="EMBL" id="MBN3578885.1"/>
    </source>
</evidence>
<dbReference type="GeneID" id="88757109"/>
<reference evidence="1 2" key="1">
    <citation type="submission" date="2021-02" db="EMBL/GenBank/DDBJ databases">
        <title>Draft Genome Sequences of 5 Vibrio neptunius Strains Isolated From of Bivalve Hatcheries.</title>
        <authorList>
            <person name="Galvis F."/>
            <person name="Barja J.L."/>
            <person name="Lemos M.L."/>
            <person name="Balado M."/>
        </authorList>
    </citation>
    <scope>NUCLEOTIDE SEQUENCE [LARGE SCALE GENOMIC DNA]</scope>
    <source>
        <strain evidence="1 2">PP-145.98</strain>
    </source>
</reference>
<sequence length="151" mass="17114">MNYIQQKAKGIDFYTSLINVENWLEISLSDYDWHISDIDGAWPELDDPSWVTGQELASKISEFDYQFSWAVISAFPKGTRPFTTDEPFADGNSIFWEGIPEKQLKNAVFEIVCWDSSATLFIDLPSDLAKNLVANAPSIKDLNKVNGQRKS</sequence>
<organism evidence="1 2">
    <name type="scientific">Vibrio neptunius</name>
    <dbReference type="NCBI Taxonomy" id="170651"/>
    <lineage>
        <taxon>Bacteria</taxon>
        <taxon>Pseudomonadati</taxon>
        <taxon>Pseudomonadota</taxon>
        <taxon>Gammaproteobacteria</taxon>
        <taxon>Vibrionales</taxon>
        <taxon>Vibrionaceae</taxon>
        <taxon>Vibrio</taxon>
    </lineage>
</organism>
<protein>
    <submittedName>
        <fullName evidence="1">Uncharacterized protein</fullName>
    </submittedName>
</protein>
<dbReference type="EMBL" id="JAFHLB010000019">
    <property type="protein sequence ID" value="MBN3578885.1"/>
    <property type="molecule type" value="Genomic_DNA"/>
</dbReference>
<keyword evidence="2" id="KW-1185">Reference proteome</keyword>